<keyword evidence="1" id="KW-0732">Signal</keyword>
<keyword evidence="2" id="KW-0677">Repeat</keyword>
<dbReference type="OrthoDB" id="5479827at2"/>
<dbReference type="Proteomes" id="UP000238823">
    <property type="component" value="Unassembled WGS sequence"/>
</dbReference>
<evidence type="ECO:0000256" key="4">
    <source>
        <dbReference type="SAM" id="MobiDB-lite"/>
    </source>
</evidence>
<proteinExistence type="predicted"/>
<feature type="region of interest" description="Disordered" evidence="4">
    <location>
        <begin position="26"/>
        <end position="100"/>
    </location>
</feature>
<feature type="compositionally biased region" description="Acidic residues" evidence="4">
    <location>
        <begin position="52"/>
        <end position="80"/>
    </location>
</feature>
<dbReference type="NCBIfam" id="TIGR02232">
    <property type="entry name" value="myxo_disulf_rpt"/>
    <property type="match status" value="1"/>
</dbReference>
<keyword evidence="3" id="KW-1015">Disulfide bond</keyword>
<name>A0A2S9YKR8_9BACT</name>
<evidence type="ECO:0000256" key="2">
    <source>
        <dbReference type="ARBA" id="ARBA00022737"/>
    </source>
</evidence>
<feature type="compositionally biased region" description="Low complexity" evidence="4">
    <location>
        <begin position="29"/>
        <end position="44"/>
    </location>
</feature>
<protein>
    <recommendedName>
        <fullName evidence="7">Multiple EGF-like-domain protein 3</fullName>
    </recommendedName>
</protein>
<comment type="caution">
    <text evidence="5">The sequence shown here is derived from an EMBL/GenBank/DDBJ whole genome shotgun (WGS) entry which is preliminary data.</text>
</comment>
<dbReference type="InterPro" id="IPR011936">
    <property type="entry name" value="Myxo_disulph_rpt"/>
</dbReference>
<dbReference type="EMBL" id="PVNL01000089">
    <property type="protein sequence ID" value="PRQ05725.1"/>
    <property type="molecule type" value="Genomic_DNA"/>
</dbReference>
<reference evidence="5 6" key="1">
    <citation type="submission" date="2018-03" db="EMBL/GenBank/DDBJ databases">
        <title>Draft Genome Sequences of the Obligatory Marine Myxobacteria Enhygromyxa salina SWB007.</title>
        <authorList>
            <person name="Poehlein A."/>
            <person name="Moghaddam J.A."/>
            <person name="Harms H."/>
            <person name="Alanjari M."/>
            <person name="Koenig G.M."/>
            <person name="Daniel R."/>
            <person name="Schaeberle T.F."/>
        </authorList>
    </citation>
    <scope>NUCLEOTIDE SEQUENCE [LARGE SCALE GENOMIC DNA]</scope>
    <source>
        <strain evidence="5 6">SWB007</strain>
    </source>
</reference>
<evidence type="ECO:0000313" key="6">
    <source>
        <dbReference type="Proteomes" id="UP000238823"/>
    </source>
</evidence>
<accession>A0A2S9YKR8</accession>
<evidence type="ECO:0000256" key="3">
    <source>
        <dbReference type="ARBA" id="ARBA00023157"/>
    </source>
</evidence>
<evidence type="ECO:0008006" key="7">
    <source>
        <dbReference type="Google" id="ProtNLM"/>
    </source>
</evidence>
<sequence length="325" mass="33724">MLMSTSSSWSWSLGVAVLLSVTACKGDDGSASSDTAGTSDTEASGITTVGDGDGDPTGDGDGDPAGDGDGDPTGDGDTADPGECGNGVVEGAESCDDGNTESGDGCSASCKHEGPIECGGQIYQCGDTLDNDDDGLIDLEDPECISPCDDDEATFKTALPGQNKDCKADCYFDSNSGGGDDKCEWNLKCDPENPGAEIGCEYDPNFMMCNVMMPQTCLDFCVPLVPNGCDCFGCCEIDGQFVYLDGAECALDNLGACESCTFFDNCNNPCEPEICELCFGQDPSELPEECDEPSCPDGVDSCLESADCPEAWYCQTGCCYPTNIP</sequence>
<dbReference type="AlphaFoldDB" id="A0A2S9YKR8"/>
<dbReference type="RefSeq" id="WP_106091330.1">
    <property type="nucleotide sequence ID" value="NZ_PVNL01000089.1"/>
</dbReference>
<evidence type="ECO:0000256" key="1">
    <source>
        <dbReference type="ARBA" id="ARBA00022729"/>
    </source>
</evidence>
<gene>
    <name evidence="5" type="ORF">ENSA7_43960</name>
</gene>
<evidence type="ECO:0000313" key="5">
    <source>
        <dbReference type="EMBL" id="PRQ05725.1"/>
    </source>
</evidence>
<organism evidence="5 6">
    <name type="scientific">Enhygromyxa salina</name>
    <dbReference type="NCBI Taxonomy" id="215803"/>
    <lineage>
        <taxon>Bacteria</taxon>
        <taxon>Pseudomonadati</taxon>
        <taxon>Myxococcota</taxon>
        <taxon>Polyangia</taxon>
        <taxon>Nannocystales</taxon>
        <taxon>Nannocystaceae</taxon>
        <taxon>Enhygromyxa</taxon>
    </lineage>
</organism>
<dbReference type="Pfam" id="PF13948">
    <property type="entry name" value="DUF4215"/>
    <property type="match status" value="1"/>
</dbReference>